<keyword evidence="3" id="KW-0863">Zinc-finger</keyword>
<evidence type="ECO:0000256" key="2">
    <source>
        <dbReference type="ARBA" id="ARBA00022737"/>
    </source>
</evidence>
<proteinExistence type="predicted"/>
<accession>A0AA38CI23</accession>
<evidence type="ECO:0000313" key="9">
    <source>
        <dbReference type="EMBL" id="KAH9296549.1"/>
    </source>
</evidence>
<comment type="caution">
    <text evidence="9">The sequence shown here is derived from an EMBL/GenBank/DDBJ whole genome shotgun (WGS) entry which is preliminary data.</text>
</comment>
<keyword evidence="5 7" id="KW-0694">RNA-binding</keyword>
<name>A0AA38CI23_TAXCH</name>
<keyword evidence="10" id="KW-1185">Reference proteome</keyword>
<dbReference type="PANTHER" id="PTHR12620">
    <property type="entry name" value="U2 SNRNP AUXILIARY FACTOR, SMALL SUBUNIT"/>
    <property type="match status" value="1"/>
</dbReference>
<evidence type="ECO:0000256" key="5">
    <source>
        <dbReference type="ARBA" id="ARBA00022884"/>
    </source>
</evidence>
<sequence>MYLQNDPSVDYFHLNIVAVSVLQYTDEEVTQHYEEFYDDVHTEFLKFGELVNFKVCKNGSSHLRGNVYVHYMSLESAIDAYNAINGRFFAAKQVICEFVTVTRWRGAICAEYMKSRHK</sequence>
<feature type="non-terminal residue" evidence="9">
    <location>
        <position position="118"/>
    </location>
</feature>
<keyword evidence="1" id="KW-0479">Metal-binding</keyword>
<keyword evidence="6" id="KW-0238">DNA-binding</keyword>
<gene>
    <name evidence="9" type="ORF">KI387_040137</name>
</gene>
<evidence type="ECO:0000313" key="10">
    <source>
        <dbReference type="Proteomes" id="UP000824469"/>
    </source>
</evidence>
<evidence type="ECO:0000256" key="3">
    <source>
        <dbReference type="ARBA" id="ARBA00022771"/>
    </source>
</evidence>
<organism evidence="9 10">
    <name type="scientific">Taxus chinensis</name>
    <name type="common">Chinese yew</name>
    <name type="synonym">Taxus wallichiana var. chinensis</name>
    <dbReference type="NCBI Taxonomy" id="29808"/>
    <lineage>
        <taxon>Eukaryota</taxon>
        <taxon>Viridiplantae</taxon>
        <taxon>Streptophyta</taxon>
        <taxon>Embryophyta</taxon>
        <taxon>Tracheophyta</taxon>
        <taxon>Spermatophyta</taxon>
        <taxon>Pinopsida</taxon>
        <taxon>Pinidae</taxon>
        <taxon>Conifers II</taxon>
        <taxon>Cupressales</taxon>
        <taxon>Taxaceae</taxon>
        <taxon>Taxus</taxon>
    </lineage>
</organism>
<dbReference type="AlphaFoldDB" id="A0AA38CI23"/>
<dbReference type="Pfam" id="PF00076">
    <property type="entry name" value="RRM_1"/>
    <property type="match status" value="1"/>
</dbReference>
<feature type="domain" description="RRM" evidence="8">
    <location>
        <begin position="1"/>
        <end position="101"/>
    </location>
</feature>
<dbReference type="Gene3D" id="3.30.70.330">
    <property type="match status" value="1"/>
</dbReference>
<keyword evidence="4" id="KW-0862">Zinc</keyword>
<dbReference type="Proteomes" id="UP000824469">
    <property type="component" value="Unassembled WGS sequence"/>
</dbReference>
<dbReference type="InterPro" id="IPR012677">
    <property type="entry name" value="Nucleotide-bd_a/b_plait_sf"/>
</dbReference>
<dbReference type="InterPro" id="IPR003954">
    <property type="entry name" value="RRM_euk-type"/>
</dbReference>
<reference evidence="9 10" key="1">
    <citation type="journal article" date="2021" name="Nat. Plants">
        <title>The Taxus genome provides insights into paclitaxel biosynthesis.</title>
        <authorList>
            <person name="Xiong X."/>
            <person name="Gou J."/>
            <person name="Liao Q."/>
            <person name="Li Y."/>
            <person name="Zhou Q."/>
            <person name="Bi G."/>
            <person name="Li C."/>
            <person name="Du R."/>
            <person name="Wang X."/>
            <person name="Sun T."/>
            <person name="Guo L."/>
            <person name="Liang H."/>
            <person name="Lu P."/>
            <person name="Wu Y."/>
            <person name="Zhang Z."/>
            <person name="Ro D.K."/>
            <person name="Shang Y."/>
            <person name="Huang S."/>
            <person name="Yan J."/>
        </authorList>
    </citation>
    <scope>NUCLEOTIDE SEQUENCE [LARGE SCALE GENOMIC DNA]</scope>
    <source>
        <strain evidence="9">Ta-2019</strain>
    </source>
</reference>
<dbReference type="PROSITE" id="PS50102">
    <property type="entry name" value="RRM"/>
    <property type="match status" value="1"/>
</dbReference>
<dbReference type="FunFam" id="3.30.70.330:FF:000318">
    <property type="entry name" value="Zinc finger CCCH domain-containing protein 5"/>
    <property type="match status" value="1"/>
</dbReference>
<evidence type="ECO:0000256" key="7">
    <source>
        <dbReference type="PROSITE-ProRule" id="PRU00176"/>
    </source>
</evidence>
<dbReference type="GO" id="GO:0008270">
    <property type="term" value="F:zinc ion binding"/>
    <property type="evidence" value="ECO:0007669"/>
    <property type="project" value="UniProtKB-KW"/>
</dbReference>
<dbReference type="InterPro" id="IPR009145">
    <property type="entry name" value="U2AF_small"/>
</dbReference>
<keyword evidence="2" id="KW-0677">Repeat</keyword>
<dbReference type="GO" id="GO:0003677">
    <property type="term" value="F:DNA binding"/>
    <property type="evidence" value="ECO:0007669"/>
    <property type="project" value="UniProtKB-KW"/>
</dbReference>
<dbReference type="InterPro" id="IPR035979">
    <property type="entry name" value="RBD_domain_sf"/>
</dbReference>
<dbReference type="GO" id="GO:0089701">
    <property type="term" value="C:U2AF complex"/>
    <property type="evidence" value="ECO:0007669"/>
    <property type="project" value="InterPro"/>
</dbReference>
<dbReference type="InterPro" id="IPR000504">
    <property type="entry name" value="RRM_dom"/>
</dbReference>
<dbReference type="PRINTS" id="PR01848">
    <property type="entry name" value="U2AUXFACTOR"/>
</dbReference>
<evidence type="ECO:0000256" key="1">
    <source>
        <dbReference type="ARBA" id="ARBA00022723"/>
    </source>
</evidence>
<protein>
    <recommendedName>
        <fullName evidence="8">RRM domain-containing protein</fullName>
    </recommendedName>
</protein>
<evidence type="ECO:0000256" key="6">
    <source>
        <dbReference type="ARBA" id="ARBA00023125"/>
    </source>
</evidence>
<dbReference type="EMBL" id="JAHRHJ020000011">
    <property type="protein sequence ID" value="KAH9296549.1"/>
    <property type="molecule type" value="Genomic_DNA"/>
</dbReference>
<dbReference type="SMART" id="SM00361">
    <property type="entry name" value="RRM_1"/>
    <property type="match status" value="1"/>
</dbReference>
<evidence type="ECO:0000256" key="4">
    <source>
        <dbReference type="ARBA" id="ARBA00022833"/>
    </source>
</evidence>
<dbReference type="GO" id="GO:0000398">
    <property type="term" value="P:mRNA splicing, via spliceosome"/>
    <property type="evidence" value="ECO:0007669"/>
    <property type="project" value="InterPro"/>
</dbReference>
<dbReference type="SUPFAM" id="SSF54928">
    <property type="entry name" value="RNA-binding domain, RBD"/>
    <property type="match status" value="1"/>
</dbReference>
<evidence type="ECO:0000259" key="8">
    <source>
        <dbReference type="PROSITE" id="PS50102"/>
    </source>
</evidence>
<dbReference type="GO" id="GO:0003723">
    <property type="term" value="F:RNA binding"/>
    <property type="evidence" value="ECO:0007669"/>
    <property type="project" value="UniProtKB-UniRule"/>
</dbReference>